<dbReference type="Proteomes" id="UP001219525">
    <property type="component" value="Unassembled WGS sequence"/>
</dbReference>
<evidence type="ECO:0000259" key="1">
    <source>
        <dbReference type="PROSITE" id="PS50404"/>
    </source>
</evidence>
<gene>
    <name evidence="2" type="ORF">GGX14DRAFT_457589</name>
</gene>
<dbReference type="InterPro" id="IPR004045">
    <property type="entry name" value="Glutathione_S-Trfase_N"/>
</dbReference>
<proteinExistence type="predicted"/>
<feature type="domain" description="GST N-terminal" evidence="1">
    <location>
        <begin position="13"/>
        <end position="104"/>
    </location>
</feature>
<name>A0AAD6V8U6_9AGAR</name>
<accession>A0AAD6V8U6</accession>
<sequence length="251" mass="27481">MSAGGTNIIFYDIPSTLPQNAWSPNTWKTRYALNYMGLAYKTVWVEHHQVEALSKGLGAAPTGTRPNGSPLYTLPLIHDLSTGAVVADSSKIALYLDATYPNAGASGRRLIPPGSRALHLAFEAAAHPLLAPLYQYGLPATVAHLRPASTAYFERTRAEKWGVALADMAPRGAADAVEWQRVKDGFGTLDAWIQEGGVYLMGETPCYADLWIAGFVQWIKLVLPERWEDMKLWHGGRWATLLASLEPYATV</sequence>
<keyword evidence="3" id="KW-1185">Reference proteome</keyword>
<dbReference type="Pfam" id="PF13409">
    <property type="entry name" value="GST_N_2"/>
    <property type="match status" value="1"/>
</dbReference>
<organism evidence="2 3">
    <name type="scientific">Mycena pura</name>
    <dbReference type="NCBI Taxonomy" id="153505"/>
    <lineage>
        <taxon>Eukaryota</taxon>
        <taxon>Fungi</taxon>
        <taxon>Dikarya</taxon>
        <taxon>Basidiomycota</taxon>
        <taxon>Agaricomycotina</taxon>
        <taxon>Agaricomycetes</taxon>
        <taxon>Agaricomycetidae</taxon>
        <taxon>Agaricales</taxon>
        <taxon>Marasmiineae</taxon>
        <taxon>Mycenaceae</taxon>
        <taxon>Mycena</taxon>
    </lineage>
</organism>
<dbReference type="InterPro" id="IPR054416">
    <property type="entry name" value="GST_UstS-like_C"/>
</dbReference>
<dbReference type="InterPro" id="IPR036249">
    <property type="entry name" value="Thioredoxin-like_sf"/>
</dbReference>
<comment type="caution">
    <text evidence="2">The sequence shown here is derived from an EMBL/GenBank/DDBJ whole genome shotgun (WGS) entry which is preliminary data.</text>
</comment>
<dbReference type="InterPro" id="IPR036282">
    <property type="entry name" value="Glutathione-S-Trfase_C_sf"/>
</dbReference>
<dbReference type="SUPFAM" id="SSF52833">
    <property type="entry name" value="Thioredoxin-like"/>
    <property type="match status" value="1"/>
</dbReference>
<dbReference type="EMBL" id="JARJCW010000040">
    <property type="protein sequence ID" value="KAJ7206331.1"/>
    <property type="molecule type" value="Genomic_DNA"/>
</dbReference>
<reference evidence="2" key="1">
    <citation type="submission" date="2023-03" db="EMBL/GenBank/DDBJ databases">
        <title>Massive genome expansion in bonnet fungi (Mycena s.s.) driven by repeated elements and novel gene families across ecological guilds.</title>
        <authorList>
            <consortium name="Lawrence Berkeley National Laboratory"/>
            <person name="Harder C.B."/>
            <person name="Miyauchi S."/>
            <person name="Viragh M."/>
            <person name="Kuo A."/>
            <person name="Thoen E."/>
            <person name="Andreopoulos B."/>
            <person name="Lu D."/>
            <person name="Skrede I."/>
            <person name="Drula E."/>
            <person name="Henrissat B."/>
            <person name="Morin E."/>
            <person name="Kohler A."/>
            <person name="Barry K."/>
            <person name="LaButti K."/>
            <person name="Morin E."/>
            <person name="Salamov A."/>
            <person name="Lipzen A."/>
            <person name="Mereny Z."/>
            <person name="Hegedus B."/>
            <person name="Baldrian P."/>
            <person name="Stursova M."/>
            <person name="Weitz H."/>
            <person name="Taylor A."/>
            <person name="Grigoriev I.V."/>
            <person name="Nagy L.G."/>
            <person name="Martin F."/>
            <person name="Kauserud H."/>
        </authorList>
    </citation>
    <scope>NUCLEOTIDE SEQUENCE</scope>
    <source>
        <strain evidence="2">9144</strain>
    </source>
</reference>
<protein>
    <recommendedName>
        <fullName evidence="1">GST N-terminal domain-containing protein</fullName>
    </recommendedName>
</protein>
<dbReference type="Pfam" id="PF22041">
    <property type="entry name" value="GST_C_7"/>
    <property type="match status" value="1"/>
</dbReference>
<dbReference type="Gene3D" id="1.20.1050.10">
    <property type="match status" value="1"/>
</dbReference>
<dbReference type="Gene3D" id="3.40.30.10">
    <property type="entry name" value="Glutaredoxin"/>
    <property type="match status" value="1"/>
</dbReference>
<dbReference type="SUPFAM" id="SSF47616">
    <property type="entry name" value="GST C-terminal domain-like"/>
    <property type="match status" value="1"/>
</dbReference>
<dbReference type="AlphaFoldDB" id="A0AAD6V8U6"/>
<evidence type="ECO:0000313" key="3">
    <source>
        <dbReference type="Proteomes" id="UP001219525"/>
    </source>
</evidence>
<dbReference type="PROSITE" id="PS50404">
    <property type="entry name" value="GST_NTER"/>
    <property type="match status" value="1"/>
</dbReference>
<evidence type="ECO:0000313" key="2">
    <source>
        <dbReference type="EMBL" id="KAJ7206331.1"/>
    </source>
</evidence>